<reference evidence="1 2" key="1">
    <citation type="journal article" date="2013" name="MBio">
        <title>Genome sequencing of the plant pathogen Taphrina deformans, the causal agent of peach leaf curl.</title>
        <authorList>
            <person name="Cisse O.H."/>
            <person name="Almeida J.M.G.C.F."/>
            <person name="Fonseca A."/>
            <person name="Kumar A.A."/>
            <person name="Salojaervi J."/>
            <person name="Overmyer K."/>
            <person name="Hauser P.M."/>
            <person name="Pagni M."/>
        </authorList>
    </citation>
    <scope>NUCLEOTIDE SEQUENCE [LARGE SCALE GENOMIC DNA]</scope>
    <source>
        <strain evidence="2">PYCC 5710 / ATCC 11124 / CBS 356.35 / IMI 108563 / JCM 9778 / NBRC 8474</strain>
    </source>
</reference>
<gene>
    <name evidence="1" type="ORF">TAPDE_002533</name>
</gene>
<accession>R4X9R8</accession>
<dbReference type="EMBL" id="CAHR02000087">
    <property type="protein sequence ID" value="CCG82516.1"/>
    <property type="molecule type" value="Genomic_DNA"/>
</dbReference>
<dbReference type="AlphaFoldDB" id="R4X9R8"/>
<dbReference type="STRING" id="1097556.R4X9R8"/>
<evidence type="ECO:0000313" key="2">
    <source>
        <dbReference type="Proteomes" id="UP000013776"/>
    </source>
</evidence>
<dbReference type="Proteomes" id="UP000013776">
    <property type="component" value="Unassembled WGS sequence"/>
</dbReference>
<dbReference type="OrthoDB" id="3527108at2759"/>
<organism evidence="1 2">
    <name type="scientific">Taphrina deformans (strain PYCC 5710 / ATCC 11124 / CBS 356.35 / IMI 108563 / JCM 9778 / NBRC 8474)</name>
    <name type="common">Peach leaf curl fungus</name>
    <name type="synonym">Lalaria deformans</name>
    <dbReference type="NCBI Taxonomy" id="1097556"/>
    <lineage>
        <taxon>Eukaryota</taxon>
        <taxon>Fungi</taxon>
        <taxon>Dikarya</taxon>
        <taxon>Ascomycota</taxon>
        <taxon>Taphrinomycotina</taxon>
        <taxon>Taphrinomycetes</taxon>
        <taxon>Taphrinales</taxon>
        <taxon>Taphrinaceae</taxon>
        <taxon>Taphrina</taxon>
    </lineage>
</organism>
<protein>
    <submittedName>
        <fullName evidence="1">Uncharacterized protein</fullName>
    </submittedName>
</protein>
<keyword evidence="2" id="KW-1185">Reference proteome</keyword>
<dbReference type="VEuPathDB" id="FungiDB:TAPDE_002533"/>
<comment type="caution">
    <text evidence="1">The sequence shown here is derived from an EMBL/GenBank/DDBJ whole genome shotgun (WGS) entry which is preliminary data.</text>
</comment>
<dbReference type="eggNOG" id="ENOG502QRTD">
    <property type="taxonomic scope" value="Eukaryota"/>
</dbReference>
<proteinExistence type="predicted"/>
<evidence type="ECO:0000313" key="1">
    <source>
        <dbReference type="EMBL" id="CCG82516.1"/>
    </source>
</evidence>
<sequence length="422" mass="48249">MLSRRLILLLCLIFTTFFSLTIFQSSPAFYVSHVKPQFDNLYSTTLEATKDVRAALANAQLLSADKQIVSEDPESEFFPFLESSVDQLPNFERLSIAPYNVYRGNAKGLDTKLFIAFGRNWFMLQQCIVSYIAAGWPASDITVFDNSGTMTANLKGQLSIENPAYVNVTRLRQFGVHYERTPALLTFSQLQNYFLSTAMDRGLDYYFWGHMDVAVIGDETAEPYRSFYENILADLRTTVHNLDNWVLHFYNFDWLTLVNTKSYDLMGAWDTSIPYYTSDCDFYSRVTMWGEEFKNGFDLKSIEMPSIYDSVQPLADLSVFFPADEHESRNSTRHQKLSRTLIHGQALKGGGDNRNRWQNVQTGGQGEPYYKGPNVQDVTFDHLNSVGREIFEMKWHTGGSCPAFDAGRRLKDILSRVKDSGH</sequence>
<name>R4X9R8_TAPDE</name>